<evidence type="ECO:0000256" key="1">
    <source>
        <dbReference type="ARBA" id="ARBA00005234"/>
    </source>
</evidence>
<dbReference type="InterPro" id="IPR003653">
    <property type="entry name" value="Peptidase_C48_C"/>
</dbReference>
<comment type="caution">
    <text evidence="6">The sequence shown here is derived from an EMBL/GenBank/DDBJ whole genome shotgun (WGS) entry which is preliminary data.</text>
</comment>
<proteinExistence type="inferred from homology"/>
<dbReference type="GO" id="GO:0008234">
    <property type="term" value="F:cysteine-type peptidase activity"/>
    <property type="evidence" value="ECO:0007669"/>
    <property type="project" value="InterPro"/>
</dbReference>
<comment type="similarity">
    <text evidence="1">Belongs to the peptidase C48 family.</text>
</comment>
<gene>
    <name evidence="6" type="ORF">CNMCM6106_008021</name>
</gene>
<feature type="region of interest" description="Disordered" evidence="4">
    <location>
        <begin position="82"/>
        <end position="101"/>
    </location>
</feature>
<evidence type="ECO:0000313" key="6">
    <source>
        <dbReference type="EMBL" id="KAF7173935.1"/>
    </source>
</evidence>
<feature type="compositionally biased region" description="Basic and acidic residues" evidence="4">
    <location>
        <begin position="135"/>
        <end position="151"/>
    </location>
</feature>
<protein>
    <recommendedName>
        <fullName evidence="5">Ubiquitin-like protease family profile domain-containing protein</fullName>
    </recommendedName>
</protein>
<evidence type="ECO:0000259" key="5">
    <source>
        <dbReference type="PROSITE" id="PS50600"/>
    </source>
</evidence>
<dbReference type="SUPFAM" id="SSF54001">
    <property type="entry name" value="Cysteine proteinases"/>
    <property type="match status" value="1"/>
</dbReference>
<evidence type="ECO:0000256" key="3">
    <source>
        <dbReference type="ARBA" id="ARBA00022801"/>
    </source>
</evidence>
<dbReference type="PROSITE" id="PS50600">
    <property type="entry name" value="ULP_PROTEASE"/>
    <property type="match status" value="1"/>
</dbReference>
<feature type="domain" description="Ubiquitin-like protease family profile" evidence="5">
    <location>
        <begin position="506"/>
        <end position="680"/>
    </location>
</feature>
<keyword evidence="2" id="KW-0645">Protease</keyword>
<evidence type="ECO:0000256" key="4">
    <source>
        <dbReference type="SAM" id="MobiDB-lite"/>
    </source>
</evidence>
<keyword evidence="3" id="KW-0378">Hydrolase</keyword>
<evidence type="ECO:0000256" key="2">
    <source>
        <dbReference type="ARBA" id="ARBA00022670"/>
    </source>
</evidence>
<feature type="compositionally biased region" description="Polar residues" evidence="4">
    <location>
        <begin position="119"/>
        <end position="134"/>
    </location>
</feature>
<organism evidence="6 7">
    <name type="scientific">Aspergillus hiratsukae</name>
    <dbReference type="NCBI Taxonomy" id="1194566"/>
    <lineage>
        <taxon>Eukaryota</taxon>
        <taxon>Fungi</taxon>
        <taxon>Dikarya</taxon>
        <taxon>Ascomycota</taxon>
        <taxon>Pezizomycotina</taxon>
        <taxon>Eurotiomycetes</taxon>
        <taxon>Eurotiomycetidae</taxon>
        <taxon>Eurotiales</taxon>
        <taxon>Aspergillaceae</taxon>
        <taxon>Aspergillus</taxon>
        <taxon>Aspergillus subgen. Fumigati</taxon>
    </lineage>
</organism>
<evidence type="ECO:0000313" key="7">
    <source>
        <dbReference type="Proteomes" id="UP000662466"/>
    </source>
</evidence>
<dbReference type="Proteomes" id="UP000662466">
    <property type="component" value="Unassembled WGS sequence"/>
</dbReference>
<reference evidence="6" key="1">
    <citation type="submission" date="2020-06" db="EMBL/GenBank/DDBJ databases">
        <title>Draft genome sequences of strains closely related to Aspergillus parafelis and Aspergillus hiratsukae.</title>
        <authorList>
            <person name="Dos Santos R.A.C."/>
            <person name="Rivero-Menendez O."/>
            <person name="Steenwyk J.L."/>
            <person name="Mead M.E."/>
            <person name="Goldman G.H."/>
            <person name="Alastruey-Izquierdo A."/>
            <person name="Rokas A."/>
        </authorList>
    </citation>
    <scope>NUCLEOTIDE SEQUENCE</scope>
    <source>
        <strain evidence="6">CNM-CM6106</strain>
    </source>
</reference>
<dbReference type="Pfam" id="PF02902">
    <property type="entry name" value="Peptidase_C48"/>
    <property type="match status" value="1"/>
</dbReference>
<dbReference type="AlphaFoldDB" id="A0A8H6V1C0"/>
<accession>A0A8H6V1C0</accession>
<dbReference type="InterPro" id="IPR038765">
    <property type="entry name" value="Papain-like_cys_pep_sf"/>
</dbReference>
<dbReference type="EMBL" id="JACBAF010001694">
    <property type="protein sequence ID" value="KAF7173935.1"/>
    <property type="molecule type" value="Genomic_DNA"/>
</dbReference>
<name>A0A8H6V1C0_9EURO</name>
<dbReference type="GO" id="GO:0006508">
    <property type="term" value="P:proteolysis"/>
    <property type="evidence" value="ECO:0007669"/>
    <property type="project" value="UniProtKB-KW"/>
</dbReference>
<sequence>MLSNSIDQTEKAATALDEVIDLLRVFVRKVVTCAPSNLRDAPEFNSIMQQLCKEAPQVAQAIAGAIQEEKISLPKLQGPVLRQATHSSTRKRSLVVDSSRPSKYAKRKVECYPGYADGSDQQPDFDTVQKNTTSHAKEQARGNEEPLDEGNRIRVVLSAPPDSLQDDTRDGTLGVYIARKHQCRKLGDGTPASETAFKELILSLVKTIYELCNCPGGPPQAACQSILQSLQKGRFGELSEWSDGASWMRMLDMGSSQQNKVTVSNMLMYIGLWEWFDQQVNYVQDKIRTKKNKLMGEKAAKTHVLNEMQNSLQDSGPQPAAQEKWFSRVGMVTLEENACGILPRDGLTSMTSMAKIQQRSRISTLLHRGKWLSTKLVKELGRGILLHPKIWDYTKMSEEKLDDWIKKTKDDFKQKELWEILGPQLDRLVEKGSPDLQAFYKDLRKKQLVTEEEIDEMNICYPLDSDALPEGKLEDAVTHLKKLVSSKVLGKDTLDKTDNIAVDGSMDLTCDIFDRLYPTKWLDSWTIYLAMKISDKPPYVRFDTSVLLEYQPEKDKKIKKIKKVTSDSLDCQLIEIKKTTPLAEWAKKIAEDQRRAEEKLIHFRPINYRKHFTLLEINTREGVIRHYDSLADRGIKETEISRLVKKEFSSFGFRYEEAETPRQLDDWSCGIRVIWNFRRLCNGIPIGSWSQRLNPEPMLLEIVEDRGNDQLRVPRAQRLLTPSTFTHSFLMGPSAFIKLNESRSLGITLGLFTLTRDGSPPDYNDYWIFYRKYALEVSQLNVSQLP</sequence>
<dbReference type="Gene3D" id="3.40.395.10">
    <property type="entry name" value="Adenoviral Proteinase, Chain A"/>
    <property type="match status" value="1"/>
</dbReference>
<dbReference type="GO" id="GO:0019783">
    <property type="term" value="F:ubiquitin-like protein peptidase activity"/>
    <property type="evidence" value="ECO:0007669"/>
    <property type="project" value="UniProtKB-ARBA"/>
</dbReference>
<feature type="region of interest" description="Disordered" evidence="4">
    <location>
        <begin position="111"/>
        <end position="151"/>
    </location>
</feature>